<organism evidence="5 6">
    <name type="scientific">Pannonibacter phragmitetus</name>
    <dbReference type="NCBI Taxonomy" id="121719"/>
    <lineage>
        <taxon>Bacteria</taxon>
        <taxon>Pseudomonadati</taxon>
        <taxon>Pseudomonadota</taxon>
        <taxon>Alphaproteobacteria</taxon>
        <taxon>Hyphomicrobiales</taxon>
        <taxon>Stappiaceae</taxon>
        <taxon>Pannonibacter</taxon>
    </lineage>
</organism>
<dbReference type="PROSITE" id="PS50977">
    <property type="entry name" value="HTH_TETR_2"/>
    <property type="match status" value="1"/>
</dbReference>
<dbReference type="PANTHER" id="PTHR43479:SF11">
    <property type="entry name" value="ACREF_ENVCD OPERON REPRESSOR-RELATED"/>
    <property type="match status" value="1"/>
</dbReference>
<dbReference type="InterPro" id="IPR009057">
    <property type="entry name" value="Homeodomain-like_sf"/>
</dbReference>
<evidence type="ECO:0000256" key="3">
    <source>
        <dbReference type="SAM" id="MobiDB-lite"/>
    </source>
</evidence>
<dbReference type="Proteomes" id="UP000255000">
    <property type="component" value="Unassembled WGS sequence"/>
</dbReference>
<evidence type="ECO:0000256" key="1">
    <source>
        <dbReference type="ARBA" id="ARBA00023125"/>
    </source>
</evidence>
<protein>
    <submittedName>
        <fullName evidence="5">Uncharacterized HTH-type transcriptional regulator TtgW</fullName>
    </submittedName>
</protein>
<dbReference type="InterPro" id="IPR050624">
    <property type="entry name" value="HTH-type_Tx_Regulator"/>
</dbReference>
<proteinExistence type="predicted"/>
<feature type="compositionally biased region" description="Low complexity" evidence="3">
    <location>
        <begin position="34"/>
        <end position="47"/>
    </location>
</feature>
<dbReference type="AlphaFoldDB" id="A0A378ZUS6"/>
<evidence type="ECO:0000313" key="6">
    <source>
        <dbReference type="Proteomes" id="UP000255000"/>
    </source>
</evidence>
<name>A0A378ZUS6_9HYPH</name>
<dbReference type="SUPFAM" id="SSF46689">
    <property type="entry name" value="Homeodomain-like"/>
    <property type="match status" value="1"/>
</dbReference>
<reference evidence="5 6" key="1">
    <citation type="submission" date="2018-06" db="EMBL/GenBank/DDBJ databases">
        <authorList>
            <consortium name="Pathogen Informatics"/>
            <person name="Doyle S."/>
        </authorList>
    </citation>
    <scope>NUCLEOTIDE SEQUENCE [LARGE SCALE GENOMIC DNA]</scope>
    <source>
        <strain evidence="5 6">NCTC13350</strain>
    </source>
</reference>
<evidence type="ECO:0000313" key="5">
    <source>
        <dbReference type="EMBL" id="SUB00974.1"/>
    </source>
</evidence>
<keyword evidence="1 2" id="KW-0238">DNA-binding</keyword>
<evidence type="ECO:0000256" key="2">
    <source>
        <dbReference type="PROSITE-ProRule" id="PRU00335"/>
    </source>
</evidence>
<dbReference type="PRINTS" id="PR00455">
    <property type="entry name" value="HTHTETR"/>
</dbReference>
<evidence type="ECO:0000259" key="4">
    <source>
        <dbReference type="PROSITE" id="PS50977"/>
    </source>
</evidence>
<dbReference type="Pfam" id="PF00440">
    <property type="entry name" value="TetR_N"/>
    <property type="match status" value="1"/>
</dbReference>
<feature type="DNA-binding region" description="H-T-H motif" evidence="2">
    <location>
        <begin position="87"/>
        <end position="106"/>
    </location>
</feature>
<feature type="domain" description="HTH tetR-type" evidence="4">
    <location>
        <begin position="64"/>
        <end position="124"/>
    </location>
</feature>
<dbReference type="EMBL" id="UGSK01000001">
    <property type="protein sequence ID" value="SUB00974.1"/>
    <property type="molecule type" value="Genomic_DNA"/>
</dbReference>
<gene>
    <name evidence="5" type="primary">ttgW_2</name>
    <name evidence="5" type="ORF">NCTC13350_01904</name>
</gene>
<accession>A0A378ZUS6</accession>
<dbReference type="GO" id="GO:0003677">
    <property type="term" value="F:DNA binding"/>
    <property type="evidence" value="ECO:0007669"/>
    <property type="project" value="UniProtKB-UniRule"/>
</dbReference>
<dbReference type="InterPro" id="IPR001647">
    <property type="entry name" value="HTH_TetR"/>
</dbReference>
<feature type="region of interest" description="Disordered" evidence="3">
    <location>
        <begin position="19"/>
        <end position="64"/>
    </location>
</feature>
<dbReference type="Gene3D" id="1.10.357.10">
    <property type="entry name" value="Tetracycline Repressor, domain 2"/>
    <property type="match status" value="1"/>
</dbReference>
<dbReference type="PANTHER" id="PTHR43479">
    <property type="entry name" value="ACREF/ENVCD OPERON REPRESSOR-RELATED"/>
    <property type="match status" value="1"/>
</dbReference>
<sequence>MPRKREFSTVRFGEEDRLLEGFPVTGSSNDSPSAANEPAVPADAAADGNTPLRRSPTRRVKDSPLTETDWVEAATEILVRENVRGIRIDTLCQKLGVTKGSFYWHFKTRAELLAAMLKNWQRKMTLNVIQNISKANETGFERLRKLMALPRMPKSPAFAQVEMSIRDWGRRVDLPRNAVEEVDHIRYEYFAELFRIEGFSDEEARTRAYLAYCLMMGDSVLHKTLKPLDNEEFISAAMACLRAPREERTR</sequence>